<evidence type="ECO:0000313" key="2">
    <source>
        <dbReference type="Proteomes" id="UP000276733"/>
    </source>
</evidence>
<dbReference type="EMBL" id="UYIQ01000001">
    <property type="protein sequence ID" value="VDG82491.1"/>
    <property type="molecule type" value="Genomic_DNA"/>
</dbReference>
<dbReference type="AlphaFoldDB" id="A0A7Z8YER9"/>
<name>A0A7Z8YER9_CAPOC</name>
<accession>A0A7Z8YER9</accession>
<sequence>MKVSNFFKYISVFLLLCFLGIEGMQGQDNKLVSAKTNFSFVCASATNNGKLQPNNPKDDSGFRISVRWSPPLPNADNKYIFELSDANGSFNNPTVLQTQNEKFWPGKTLNTAQTFEAYVTFPKTLKGKKYRIRVRSTNPASEIIATIGSSPNQEFEGSYMNVAQALKTTPSGNINLCPGQSLEISVAQIFTSVGSTNISDYKYVWYRKPFDPSYHGSSWGIKIPNQTGPKLTVTEEGTYIVAIDYGDNCFDRNYSKSNNITVKVAGGGQSLVLSSSATEICSSESFTLTATPAGNETYTWYRDNTKLGETNGVATYVVSPPNNLPGKYRVQIGNGSACDVRSNEIEIKHKDAIKANITTTGGNVLLPNKQRTLSVNTTAQNPSYKWFKDGVEVPGQTANTYVATSAGKYKAQVIQTGSCASTVETEEYELKAPDSFKVSIKPKTSYQPCETNSIDLTVDKITAVSGATELAIDPSDYSFFSFQWQRETGGAFTDINTTQEITLNSATQNGKYRLKITASGFPAIPESNVLDIQLQDSNALRINNSVDNVDFCGEVYTLTVTTGADPTATYTWFKDRVQIAQGVGMTEYGVTTTGVYYATIGGTGGGCPATSNSVVAKRTVITARWAEDMNTREIYYPAKTTVLKISHNMTNPTVEWKKNGTVIAGATGVEYTVTDTPVSADVYEAKITDGGSCGTSISLTPIYFETIADIKGVRVGTVASTNCETRTQTTLEVQKITVQLSSSGEQVEVKKIDYQFFNFQWQKDSNDVPGETRQQFVVSRAGNSESAKYSVRVSYGTIIKTSDEKPVAFTPIPDFEISSADGAKGTVYLCQGGTISLTVATDSFDPNSSVADSFSYVWKKVTSANYTNDTPIGSENPTASVNEIGEYYLEINNGGCPKRAHIQVKNYQVGGLKLSLMRDSQGTAPVKQVYQTSTARERKFDVRIGDRLVAEGGNKFSWTKDDGTVKYGTTLEVTSEDMSGSYTLKEESCVAAGENILPFELNIYQVVEVPNVVTPNGDGINDKWEIPSVYLTPKVKVTIYSQEGKEVLSTNNYQNNWPDERTFNDLGKRALIYIYTLKGEITENGETRSVDKKGTITILK</sequence>
<comment type="caution">
    <text evidence="1">The sequence shown here is derived from an EMBL/GenBank/DDBJ whole genome shotgun (WGS) entry which is preliminary data.</text>
</comment>
<dbReference type="Pfam" id="PF13585">
    <property type="entry name" value="CHU_C"/>
    <property type="match status" value="1"/>
</dbReference>
<dbReference type="RefSeq" id="WP_181831865.1">
    <property type="nucleotide sequence ID" value="NZ_UYIQ01000001.1"/>
</dbReference>
<protein>
    <submittedName>
        <fullName evidence="1">Gliding motility-associated C-terminal domain</fullName>
    </submittedName>
</protein>
<dbReference type="Proteomes" id="UP000276733">
    <property type="component" value="Unassembled WGS sequence"/>
</dbReference>
<proteinExistence type="predicted"/>
<dbReference type="Gene3D" id="2.60.40.10">
    <property type="entry name" value="Immunoglobulins"/>
    <property type="match status" value="2"/>
</dbReference>
<evidence type="ECO:0000313" key="1">
    <source>
        <dbReference type="EMBL" id="VDG82491.1"/>
    </source>
</evidence>
<organism evidence="1 2">
    <name type="scientific">Capnocytophaga ochracea</name>
    <dbReference type="NCBI Taxonomy" id="1018"/>
    <lineage>
        <taxon>Bacteria</taxon>
        <taxon>Pseudomonadati</taxon>
        <taxon>Bacteroidota</taxon>
        <taxon>Flavobacteriia</taxon>
        <taxon>Flavobacteriales</taxon>
        <taxon>Flavobacteriaceae</taxon>
        <taxon>Capnocytophaga</taxon>
    </lineage>
</organism>
<reference evidence="1 2" key="1">
    <citation type="submission" date="2018-11" db="EMBL/GenBank/DDBJ databases">
        <authorList>
            <consortium name="Pathogen Informatics"/>
        </authorList>
    </citation>
    <scope>NUCLEOTIDE SEQUENCE [LARGE SCALE GENOMIC DNA]</scope>
    <source>
        <strain evidence="1 2">NCTC11458</strain>
    </source>
</reference>
<dbReference type="InterPro" id="IPR013783">
    <property type="entry name" value="Ig-like_fold"/>
</dbReference>
<gene>
    <name evidence="1" type="ORF">NCTC11458_01801</name>
</gene>